<organism evidence="2 3">
    <name type="scientific">Mycena chlorophos</name>
    <name type="common">Agaric fungus</name>
    <name type="synonym">Agaricus chlorophos</name>
    <dbReference type="NCBI Taxonomy" id="658473"/>
    <lineage>
        <taxon>Eukaryota</taxon>
        <taxon>Fungi</taxon>
        <taxon>Dikarya</taxon>
        <taxon>Basidiomycota</taxon>
        <taxon>Agaricomycotina</taxon>
        <taxon>Agaricomycetes</taxon>
        <taxon>Agaricomycetidae</taxon>
        <taxon>Agaricales</taxon>
        <taxon>Marasmiineae</taxon>
        <taxon>Mycenaceae</taxon>
        <taxon>Mycena</taxon>
    </lineage>
</organism>
<accession>A0A8H6TMY0</accession>
<feature type="compositionally biased region" description="Acidic residues" evidence="1">
    <location>
        <begin position="366"/>
        <end position="386"/>
    </location>
</feature>
<sequence length="386" mass="43459">MDALFAHIPHLRRIFTRGTSVFPTCTFNFGPQTVTVPHLDLLNLAWGWCFITALGDFDPTKGGHLILWDLKRFIRFPPGATIAIPSALLRHSNVAIQQTETRYSFTHRSKVKRLSKAERDAFVQAQAARFSEGLKIFKELFRFKLRQASFGRALMRYSKPVIRDLQRRELQRAAWFRLGETLMSTQAHSPLVMTRVVGNDTNVLFLINGPEIKTVSSLINGPEVRTSSSFLINGPETTNAFSFLINTPGNGTVRVAGRTEVDETGAFFFLINGPETRTSPSFLINGPETANTFSFLINGPEIMGKISEGSLKEHIEFPVDDSFTLSKRTFAGHRRPIRVEDPPPDDDLYARRGPAARRRRIRVEDPPPDDDLYGVEDPPPDDDLYA</sequence>
<comment type="caution">
    <text evidence="2">The sequence shown here is derived from an EMBL/GenBank/DDBJ whole genome shotgun (WGS) entry which is preliminary data.</text>
</comment>
<dbReference type="EMBL" id="JACAZE010000003">
    <property type="protein sequence ID" value="KAF7319616.1"/>
    <property type="molecule type" value="Genomic_DNA"/>
</dbReference>
<dbReference type="Gene3D" id="3.60.130.30">
    <property type="match status" value="1"/>
</dbReference>
<evidence type="ECO:0000313" key="2">
    <source>
        <dbReference type="EMBL" id="KAF7319616.1"/>
    </source>
</evidence>
<dbReference type="OrthoDB" id="3202607at2759"/>
<dbReference type="AlphaFoldDB" id="A0A8H6TMY0"/>
<protein>
    <submittedName>
        <fullName evidence="2">Uncharacterized protein</fullName>
    </submittedName>
</protein>
<keyword evidence="3" id="KW-1185">Reference proteome</keyword>
<evidence type="ECO:0000313" key="3">
    <source>
        <dbReference type="Proteomes" id="UP000613580"/>
    </source>
</evidence>
<reference evidence="2" key="1">
    <citation type="submission" date="2020-05" db="EMBL/GenBank/DDBJ databases">
        <title>Mycena genomes resolve the evolution of fungal bioluminescence.</title>
        <authorList>
            <person name="Tsai I.J."/>
        </authorList>
    </citation>
    <scope>NUCLEOTIDE SEQUENCE</scope>
    <source>
        <strain evidence="2">110903Hualien_Pintung</strain>
    </source>
</reference>
<gene>
    <name evidence="2" type="ORF">HMN09_00302000</name>
</gene>
<dbReference type="Proteomes" id="UP000613580">
    <property type="component" value="Unassembled WGS sequence"/>
</dbReference>
<proteinExistence type="predicted"/>
<name>A0A8H6TMY0_MYCCL</name>
<evidence type="ECO:0000256" key="1">
    <source>
        <dbReference type="SAM" id="MobiDB-lite"/>
    </source>
</evidence>
<feature type="region of interest" description="Disordered" evidence="1">
    <location>
        <begin position="334"/>
        <end position="386"/>
    </location>
</feature>